<dbReference type="Proteomes" id="UP000031366">
    <property type="component" value="Unassembled WGS sequence"/>
</dbReference>
<feature type="region of interest" description="Disordered" evidence="1">
    <location>
        <begin position="44"/>
        <end position="68"/>
    </location>
</feature>
<protein>
    <recommendedName>
        <fullName evidence="3">DUF1980 domain-containing protein</fullName>
    </recommendedName>
</protein>
<gene>
    <name evidence="4" type="ORF">U732_3103</name>
</gene>
<dbReference type="PROSITE" id="PS51257">
    <property type="entry name" value="PROKAR_LIPOPROTEIN"/>
    <property type="match status" value="1"/>
</dbReference>
<accession>A0A0C1U6K0</accession>
<evidence type="ECO:0000313" key="5">
    <source>
        <dbReference type="Proteomes" id="UP000031366"/>
    </source>
</evidence>
<dbReference type="OrthoDB" id="9770408at2"/>
<dbReference type="PANTHER" id="PTHR40047">
    <property type="entry name" value="UPF0703 PROTEIN YCGQ"/>
    <property type="match status" value="1"/>
</dbReference>
<feature type="signal peptide" evidence="2">
    <location>
        <begin position="1"/>
        <end position="28"/>
    </location>
</feature>
<reference evidence="4 5" key="1">
    <citation type="journal article" date="2015" name="Infect. Genet. Evol.">
        <title>Genomic sequences of six botulinum neurotoxin-producing strains representing three clostridial species illustrate the mobility and diversity of botulinum neurotoxin genes.</title>
        <authorList>
            <person name="Smith T.J."/>
            <person name="Hill K.K."/>
            <person name="Xie G."/>
            <person name="Foley B.T."/>
            <person name="Williamson C.H."/>
            <person name="Foster J.T."/>
            <person name="Johnson S.L."/>
            <person name="Chertkov O."/>
            <person name="Teshima H."/>
            <person name="Gibbons H.S."/>
            <person name="Johnsky L.A."/>
            <person name="Karavis M.A."/>
            <person name="Smith L.A."/>
        </authorList>
    </citation>
    <scope>NUCLEOTIDE SEQUENCE [LARGE SCALE GENOMIC DNA]</scope>
    <source>
        <strain evidence="4 5">CDC 2741</strain>
    </source>
</reference>
<keyword evidence="5" id="KW-1185">Reference proteome</keyword>
<proteinExistence type="predicted"/>
<feature type="chain" id="PRO_5002139244" description="DUF1980 domain-containing protein" evidence="2">
    <location>
        <begin position="29"/>
        <end position="189"/>
    </location>
</feature>
<sequence length="189" mass="21377">MKKMYLMALIFVLAISVGGCGTSNQSMSDNYWDKETIDNSIMPSIPSNTHDLDEQSEKNIVREDSSSEKQSRTKADIIIRDNFFLGQLNDMYINLSSYKGKIIQYEGFIYNLAEENAKEPFAVCRKYFCCGTDAYLVGLPCEFNGDIPDNNLWVVVTGILTEDEQGHSPYLKVTDLSTLSEPGNEFIYK</sequence>
<feature type="compositionally biased region" description="Basic and acidic residues" evidence="1">
    <location>
        <begin position="50"/>
        <end position="68"/>
    </location>
</feature>
<evidence type="ECO:0000256" key="1">
    <source>
        <dbReference type="SAM" id="MobiDB-lite"/>
    </source>
</evidence>
<dbReference type="Pfam" id="PF21537">
    <property type="entry name" value="DUF1980_C"/>
    <property type="match status" value="1"/>
</dbReference>
<dbReference type="AlphaFoldDB" id="A0A0C1U6K0"/>
<dbReference type="PANTHER" id="PTHR40047:SF1">
    <property type="entry name" value="UPF0703 PROTEIN YCGQ"/>
    <property type="match status" value="1"/>
</dbReference>
<feature type="domain" description="DUF1980" evidence="3">
    <location>
        <begin position="65"/>
        <end position="189"/>
    </location>
</feature>
<name>A0A0C1U6K0_9CLOT</name>
<comment type="caution">
    <text evidence="4">The sequence shown here is derived from an EMBL/GenBank/DDBJ whole genome shotgun (WGS) entry which is preliminary data.</text>
</comment>
<evidence type="ECO:0000313" key="4">
    <source>
        <dbReference type="EMBL" id="KIE47398.1"/>
    </source>
</evidence>
<evidence type="ECO:0000259" key="3">
    <source>
        <dbReference type="Pfam" id="PF21537"/>
    </source>
</evidence>
<dbReference type="EMBL" id="AYSO01000014">
    <property type="protein sequence ID" value="KIE47398.1"/>
    <property type="molecule type" value="Genomic_DNA"/>
</dbReference>
<organism evidence="4 5">
    <name type="scientific">Clostridium argentinense CDC 2741</name>
    <dbReference type="NCBI Taxonomy" id="1418104"/>
    <lineage>
        <taxon>Bacteria</taxon>
        <taxon>Bacillati</taxon>
        <taxon>Bacillota</taxon>
        <taxon>Clostridia</taxon>
        <taxon>Eubacteriales</taxon>
        <taxon>Clostridiaceae</taxon>
        <taxon>Clostridium</taxon>
    </lineage>
</organism>
<dbReference type="InterPro" id="IPR052955">
    <property type="entry name" value="UPF0703_membrane_permease"/>
</dbReference>
<keyword evidence="2" id="KW-0732">Signal</keyword>
<dbReference type="STRING" id="29341.RSJ17_09210"/>
<dbReference type="RefSeq" id="WP_039631549.1">
    <property type="nucleotide sequence ID" value="NZ_AYSO01000014.1"/>
</dbReference>
<evidence type="ECO:0000256" key="2">
    <source>
        <dbReference type="SAM" id="SignalP"/>
    </source>
</evidence>
<dbReference type="InterPro" id="IPR048447">
    <property type="entry name" value="DUF1980_C"/>
</dbReference>